<dbReference type="AlphaFoldDB" id="A0A8D7AT92"/>
<name>A0A8D7AT92_MUSAM</name>
<gene>
    <name evidence="2" type="ORF">GSMUA_326330.1</name>
</gene>
<proteinExistence type="predicted"/>
<evidence type="ECO:0000256" key="1">
    <source>
        <dbReference type="SAM" id="MobiDB-lite"/>
    </source>
</evidence>
<feature type="compositionally biased region" description="Acidic residues" evidence="1">
    <location>
        <begin position="70"/>
        <end position="80"/>
    </location>
</feature>
<protein>
    <submittedName>
        <fullName evidence="2">(wild Malaysian banana) hypothetical protein</fullName>
    </submittedName>
</protein>
<sequence length="95" mass="10945">MEMEVMMKTVIWKTCMIIAAVMLMRMVSSWWYQDSRNFFVITAKRPCISPFIGFKETEDGLGNSAIQGEDCGDESSEGDEPAWSRSYALKDWDEE</sequence>
<feature type="region of interest" description="Disordered" evidence="1">
    <location>
        <begin position="63"/>
        <end position="85"/>
    </location>
</feature>
<accession>A0A8D7AT92</accession>
<reference evidence="2" key="1">
    <citation type="submission" date="2021-03" db="EMBL/GenBank/DDBJ databases">
        <authorList>
            <consortium name="Genoscope - CEA"/>
            <person name="William W."/>
        </authorList>
    </citation>
    <scope>NUCLEOTIDE SEQUENCE</scope>
    <source>
        <strain evidence="2">Doubled-haploid Pahang</strain>
    </source>
</reference>
<dbReference type="EMBL" id="HG996476">
    <property type="protein sequence ID" value="CAG1854407.1"/>
    <property type="molecule type" value="Genomic_DNA"/>
</dbReference>
<organism evidence="2">
    <name type="scientific">Musa acuminata subsp. malaccensis</name>
    <name type="common">Wild banana</name>
    <name type="synonym">Musa malaccensis</name>
    <dbReference type="NCBI Taxonomy" id="214687"/>
    <lineage>
        <taxon>Eukaryota</taxon>
        <taxon>Viridiplantae</taxon>
        <taxon>Streptophyta</taxon>
        <taxon>Embryophyta</taxon>
        <taxon>Tracheophyta</taxon>
        <taxon>Spermatophyta</taxon>
        <taxon>Magnoliopsida</taxon>
        <taxon>Liliopsida</taxon>
        <taxon>Zingiberales</taxon>
        <taxon>Musaceae</taxon>
        <taxon>Musa</taxon>
    </lineage>
</organism>
<evidence type="ECO:0000313" key="2">
    <source>
        <dbReference type="EMBL" id="CAG1854407.1"/>
    </source>
</evidence>